<accession>A0AA96LB85</accession>
<dbReference type="RefSeq" id="WP_315603794.1">
    <property type="nucleotide sequence ID" value="NZ_CP130318.1"/>
</dbReference>
<evidence type="ECO:0000256" key="1">
    <source>
        <dbReference type="ARBA" id="ARBA00022679"/>
    </source>
</evidence>
<evidence type="ECO:0000313" key="5">
    <source>
        <dbReference type="Proteomes" id="UP001305702"/>
    </source>
</evidence>
<protein>
    <submittedName>
        <fullName evidence="4">Lysophospholipid acyltransferase family protein</fullName>
    </submittedName>
</protein>
<keyword evidence="1" id="KW-0808">Transferase</keyword>
<dbReference type="PANTHER" id="PTHR10434:SF11">
    <property type="entry name" value="1-ACYL-SN-GLYCEROL-3-PHOSPHATE ACYLTRANSFERASE"/>
    <property type="match status" value="1"/>
</dbReference>
<proteinExistence type="predicted"/>
<name>A0AA96LB85_9BACL</name>
<feature type="domain" description="Phospholipid/glycerol acyltransferase" evidence="3">
    <location>
        <begin position="44"/>
        <end position="161"/>
    </location>
</feature>
<dbReference type="CDD" id="cd06551">
    <property type="entry name" value="LPLAT"/>
    <property type="match status" value="1"/>
</dbReference>
<gene>
    <name evidence="4" type="ORF">MJA45_20690</name>
</gene>
<dbReference type="SMART" id="SM00563">
    <property type="entry name" value="PlsC"/>
    <property type="match status" value="1"/>
</dbReference>
<dbReference type="SUPFAM" id="SSF69593">
    <property type="entry name" value="Glycerol-3-phosphate (1)-acyltransferase"/>
    <property type="match status" value="1"/>
</dbReference>
<sequence>MIEAAKSLWFERLFDRYNRHYLLPRHFHSVSLSGDPDTGSRGPLVYMANHCSWWDGLLVHYAVRRASRGDHYVMMEEKQLERYPFFRKIGAFSINRTSPRSIRDSLRYAETRIRHGGSIWLFPQGEIRHLEERPLAFQGGIGSLLERVPEAAAVPVTLYYSLAGHQKADASLLFGTPVKEDWRRLGRRAAAEELRRLLQSQLDGHRELALRAVAAEDGGMPCGFRPLMKPGVSTSDAFDSFKKRVGL</sequence>
<dbReference type="GO" id="GO:0003841">
    <property type="term" value="F:1-acylglycerol-3-phosphate O-acyltransferase activity"/>
    <property type="evidence" value="ECO:0007669"/>
    <property type="project" value="TreeGrafter"/>
</dbReference>
<dbReference type="Pfam" id="PF01553">
    <property type="entry name" value="Acyltransferase"/>
    <property type="match status" value="1"/>
</dbReference>
<evidence type="ECO:0000313" key="4">
    <source>
        <dbReference type="EMBL" id="WNQ10020.1"/>
    </source>
</evidence>
<reference evidence="4 5" key="1">
    <citation type="submission" date="2022-02" db="EMBL/GenBank/DDBJ databases">
        <title>Paenibacillus sp. MBLB1776 Whole Genome Shotgun Sequencing.</title>
        <authorList>
            <person name="Hwang C.Y."/>
            <person name="Cho E.-S."/>
            <person name="Seo M.-J."/>
        </authorList>
    </citation>
    <scope>NUCLEOTIDE SEQUENCE [LARGE SCALE GENOMIC DNA]</scope>
    <source>
        <strain evidence="4 5">MBLB1776</strain>
    </source>
</reference>
<dbReference type="Proteomes" id="UP001305702">
    <property type="component" value="Chromosome"/>
</dbReference>
<dbReference type="GO" id="GO:0006654">
    <property type="term" value="P:phosphatidic acid biosynthetic process"/>
    <property type="evidence" value="ECO:0007669"/>
    <property type="project" value="TreeGrafter"/>
</dbReference>
<dbReference type="AlphaFoldDB" id="A0AA96LB85"/>
<dbReference type="EMBL" id="CP130318">
    <property type="protein sequence ID" value="WNQ10020.1"/>
    <property type="molecule type" value="Genomic_DNA"/>
</dbReference>
<evidence type="ECO:0000256" key="2">
    <source>
        <dbReference type="ARBA" id="ARBA00023315"/>
    </source>
</evidence>
<dbReference type="PANTHER" id="PTHR10434">
    <property type="entry name" value="1-ACYL-SN-GLYCEROL-3-PHOSPHATE ACYLTRANSFERASE"/>
    <property type="match status" value="1"/>
</dbReference>
<organism evidence="4 5">
    <name type="scientific">Paenibacillus aurantius</name>
    <dbReference type="NCBI Taxonomy" id="2918900"/>
    <lineage>
        <taxon>Bacteria</taxon>
        <taxon>Bacillati</taxon>
        <taxon>Bacillota</taxon>
        <taxon>Bacilli</taxon>
        <taxon>Bacillales</taxon>
        <taxon>Paenibacillaceae</taxon>
        <taxon>Paenibacillus</taxon>
    </lineage>
</organism>
<dbReference type="InterPro" id="IPR002123">
    <property type="entry name" value="Plipid/glycerol_acylTrfase"/>
</dbReference>
<dbReference type="KEGG" id="paun:MJA45_20690"/>
<evidence type="ECO:0000259" key="3">
    <source>
        <dbReference type="SMART" id="SM00563"/>
    </source>
</evidence>
<keyword evidence="2 4" id="KW-0012">Acyltransferase</keyword>
<keyword evidence="5" id="KW-1185">Reference proteome</keyword>
<dbReference type="GO" id="GO:0005886">
    <property type="term" value="C:plasma membrane"/>
    <property type="evidence" value="ECO:0007669"/>
    <property type="project" value="TreeGrafter"/>
</dbReference>